<accession>A0A0R4IVF2</accession>
<evidence type="ECO:0000313" key="4">
    <source>
        <dbReference type="RefSeq" id="XP_685328.3"/>
    </source>
</evidence>
<organism evidence="2">
    <name type="scientific">Danio rerio</name>
    <name type="common">Zebrafish</name>
    <name type="synonym">Brachydanio rerio</name>
    <dbReference type="NCBI Taxonomy" id="7955"/>
    <lineage>
        <taxon>Eukaryota</taxon>
        <taxon>Metazoa</taxon>
        <taxon>Chordata</taxon>
        <taxon>Craniata</taxon>
        <taxon>Vertebrata</taxon>
        <taxon>Euteleostomi</taxon>
        <taxon>Actinopterygii</taxon>
        <taxon>Neopterygii</taxon>
        <taxon>Teleostei</taxon>
        <taxon>Ostariophysi</taxon>
        <taxon>Cypriniformes</taxon>
        <taxon>Danionidae</taxon>
        <taxon>Danioninae</taxon>
        <taxon>Danio</taxon>
    </lineage>
</organism>
<keyword evidence="1" id="KW-0812">Transmembrane</keyword>
<dbReference type="ExpressionAtlas" id="A0A0R4IVF2">
    <property type="expression patterns" value="baseline and differential"/>
</dbReference>
<keyword evidence="1" id="KW-0472">Membrane</keyword>
<dbReference type="Bgee" id="ENSDARG00000100968">
    <property type="expression patterns" value="Expressed in swim bladder and 19 other cell types or tissues"/>
</dbReference>
<dbReference type="AGR" id="ZFIN:ZDB-GENE-141216-322"/>
<dbReference type="OMA" id="EAFHQTE"/>
<evidence type="ECO:0007829" key="6">
    <source>
        <dbReference type="PeptideAtlas" id="A0A0R4IVF2"/>
    </source>
</evidence>
<proteinExistence type="evidence at protein level"/>
<dbReference type="EMBL" id="BX640454">
    <property type="status" value="NOT_ANNOTATED_CDS"/>
    <property type="molecule type" value="Genomic_DNA"/>
</dbReference>
<dbReference type="GeneTree" id="ENSGT00400000024256"/>
<name>A0A0R4IVF2_DANRE</name>
<reference evidence="4" key="3">
    <citation type="submission" date="2025-04" db="UniProtKB">
        <authorList>
            <consortium name="RefSeq"/>
        </authorList>
    </citation>
    <scope>IDENTIFICATION</scope>
    <source>
        <strain evidence="4">Tuebingen</strain>
    </source>
</reference>
<keyword evidence="3" id="KW-1185">Reference proteome</keyword>
<keyword evidence="6" id="KW-1267">Proteomics identification</keyword>
<dbReference type="Ensembl" id="ENSDART00000172220.2">
    <property type="protein sequence ID" value="ENSDARP00000140516.1"/>
    <property type="gene ID" value="ENSDARG00000100968.2"/>
</dbReference>
<evidence type="ECO:0000313" key="3">
    <source>
        <dbReference type="Proteomes" id="UP000000437"/>
    </source>
</evidence>
<dbReference type="OrthoDB" id="8942450at2759"/>
<dbReference type="ZFIN" id="ZDB-GENE-141216-322">
    <property type="gene designation" value="si:ch211-1a19.3"/>
</dbReference>
<dbReference type="AlphaFoldDB" id="A0A0R4IVF2"/>
<reference evidence="2 3" key="1">
    <citation type="journal article" date="2013" name="Nature">
        <title>The zebrafish reference genome sequence and its relationship to the human genome.</title>
        <authorList>
            <consortium name="Genome Reference Consortium Zebrafish"/>
            <person name="Howe K."/>
            <person name="Clark M.D."/>
            <person name="Torroja C.F."/>
            <person name="Torrance J."/>
            <person name="Berthelot C."/>
            <person name="Muffato M."/>
            <person name="Collins J.E."/>
            <person name="Humphray S."/>
            <person name="McLaren K."/>
            <person name="Matthews L."/>
            <person name="McLaren S."/>
            <person name="Sealy I."/>
            <person name="Caccamo M."/>
            <person name="Churcher C."/>
            <person name="Scott C."/>
            <person name="Barrett J.C."/>
            <person name="Koch R."/>
            <person name="Rauch G.J."/>
            <person name="White S."/>
            <person name="Chow W."/>
            <person name="Kilian B."/>
            <person name="Quintais L.T."/>
            <person name="Guerra-Assuncao J.A."/>
            <person name="Zhou Y."/>
            <person name="Gu Y."/>
            <person name="Yen J."/>
            <person name="Vogel J.H."/>
            <person name="Eyre T."/>
            <person name="Redmond S."/>
            <person name="Banerjee R."/>
            <person name="Chi J."/>
            <person name="Fu B."/>
            <person name="Langley E."/>
            <person name="Maguire S.F."/>
            <person name="Laird G.K."/>
            <person name="Lloyd D."/>
            <person name="Kenyon E."/>
            <person name="Donaldson S."/>
            <person name="Sehra H."/>
            <person name="Almeida-King J."/>
            <person name="Loveland J."/>
            <person name="Trevanion S."/>
            <person name="Jones M."/>
            <person name="Quail M."/>
            <person name="Willey D."/>
            <person name="Hunt A."/>
            <person name="Burton J."/>
            <person name="Sims S."/>
            <person name="McLay K."/>
            <person name="Plumb B."/>
            <person name="Davis J."/>
            <person name="Clee C."/>
            <person name="Oliver K."/>
            <person name="Clark R."/>
            <person name="Riddle C."/>
            <person name="Elliot D."/>
            <person name="Eliott D."/>
            <person name="Threadgold G."/>
            <person name="Harden G."/>
            <person name="Ware D."/>
            <person name="Begum S."/>
            <person name="Mortimore B."/>
            <person name="Mortimer B."/>
            <person name="Kerry G."/>
            <person name="Heath P."/>
            <person name="Phillimore B."/>
            <person name="Tracey A."/>
            <person name="Corby N."/>
            <person name="Dunn M."/>
            <person name="Johnson C."/>
            <person name="Wood J."/>
            <person name="Clark S."/>
            <person name="Pelan S."/>
            <person name="Griffiths G."/>
            <person name="Smith M."/>
            <person name="Glithero R."/>
            <person name="Howden P."/>
            <person name="Barker N."/>
            <person name="Lloyd C."/>
            <person name="Stevens C."/>
            <person name="Harley J."/>
            <person name="Holt K."/>
            <person name="Panagiotidis G."/>
            <person name="Lovell J."/>
            <person name="Beasley H."/>
            <person name="Henderson C."/>
            <person name="Gordon D."/>
            <person name="Auger K."/>
            <person name="Wright D."/>
            <person name="Collins J."/>
            <person name="Raisen C."/>
            <person name="Dyer L."/>
            <person name="Leung K."/>
            <person name="Robertson L."/>
            <person name="Ambridge K."/>
            <person name="Leongamornlert D."/>
            <person name="McGuire S."/>
            <person name="Gilderthorp R."/>
            <person name="Griffiths C."/>
            <person name="Manthravadi D."/>
            <person name="Nichol S."/>
            <person name="Barker G."/>
            <person name="Whitehead S."/>
            <person name="Kay M."/>
            <person name="Brown J."/>
            <person name="Murnane C."/>
            <person name="Gray E."/>
            <person name="Humphries M."/>
            <person name="Sycamore N."/>
            <person name="Barker D."/>
            <person name="Saunders D."/>
            <person name="Wallis J."/>
            <person name="Babbage A."/>
            <person name="Hammond S."/>
            <person name="Mashreghi-Mohammadi M."/>
            <person name="Barr L."/>
            <person name="Martin S."/>
            <person name="Wray P."/>
            <person name="Ellington A."/>
            <person name="Matthews N."/>
            <person name="Ellwood M."/>
            <person name="Woodmansey R."/>
            <person name="Clark G."/>
            <person name="Cooper J."/>
            <person name="Cooper J."/>
            <person name="Tromans A."/>
            <person name="Grafham D."/>
            <person name="Skuce C."/>
            <person name="Pandian R."/>
            <person name="Andrews R."/>
            <person name="Harrison E."/>
            <person name="Kimberley A."/>
            <person name="Garnett J."/>
            <person name="Fosker N."/>
            <person name="Hall R."/>
            <person name="Garner P."/>
            <person name="Kelly D."/>
            <person name="Bird C."/>
            <person name="Palmer S."/>
            <person name="Gehring I."/>
            <person name="Berger A."/>
            <person name="Dooley C.M."/>
            <person name="Ersan-Urun Z."/>
            <person name="Eser C."/>
            <person name="Geiger H."/>
            <person name="Geisler M."/>
            <person name="Karotki L."/>
            <person name="Kirn A."/>
            <person name="Konantz J."/>
            <person name="Konantz M."/>
            <person name="Oberlander M."/>
            <person name="Rudolph-Geiger S."/>
            <person name="Teucke M."/>
            <person name="Lanz C."/>
            <person name="Raddatz G."/>
            <person name="Osoegawa K."/>
            <person name="Zhu B."/>
            <person name="Rapp A."/>
            <person name="Widaa S."/>
            <person name="Langford C."/>
            <person name="Yang F."/>
            <person name="Schuster S.C."/>
            <person name="Carter N.P."/>
            <person name="Harrow J."/>
            <person name="Ning Z."/>
            <person name="Herrero J."/>
            <person name="Searle S.M."/>
            <person name="Enright A."/>
            <person name="Geisler R."/>
            <person name="Plasterk R.H."/>
            <person name="Lee C."/>
            <person name="Westerfield M."/>
            <person name="de Jong P.J."/>
            <person name="Zon L.I."/>
            <person name="Postlethwait J.H."/>
            <person name="Nusslein-Volhard C."/>
            <person name="Hubbard T.J."/>
            <person name="Roest Crollius H."/>
            <person name="Rogers J."/>
            <person name="Stemple D.L."/>
        </authorList>
    </citation>
    <scope>NUCLEOTIDE SEQUENCE [LARGE SCALE GENOMIC DNA]</scope>
    <source>
        <strain evidence="2">Tuebingen</strain>
    </source>
</reference>
<dbReference type="GeneID" id="557223"/>
<evidence type="ECO:0000256" key="1">
    <source>
        <dbReference type="SAM" id="Phobius"/>
    </source>
</evidence>
<accession>A0A8N7UQQ4</accession>
<dbReference type="Proteomes" id="UP000000437">
    <property type="component" value="Chromosome 11"/>
</dbReference>
<dbReference type="KEGG" id="dre:557223"/>
<keyword evidence="1" id="KW-1133">Transmembrane helix</keyword>
<gene>
    <name evidence="2 4 5" type="primary">si:ch211-1a19.3</name>
</gene>
<feature type="transmembrane region" description="Helical" evidence="1">
    <location>
        <begin position="12"/>
        <end position="33"/>
    </location>
</feature>
<protein>
    <submittedName>
        <fullName evidence="4">Rho GTPase-activating protein gacN</fullName>
    </submittedName>
    <submittedName>
        <fullName evidence="2">Si:ch211-1a19.3</fullName>
    </submittedName>
</protein>
<dbReference type="RefSeq" id="XP_685328.3">
    <property type="nucleotide sequence ID" value="XM_680236.6"/>
</dbReference>
<evidence type="ECO:0000313" key="2">
    <source>
        <dbReference type="Ensembl" id="ENSDARP00000140516"/>
    </source>
</evidence>
<sequence>MTSSKSSQTTRNVVIAFLALWSIISLIIIVVWATSPEMKGASQCRAEMQDLKEKYEGAKVVWTKDRKALEELVRQGWRNQTVLQKQIDQSKEQIHALNRSLNVSLVENAILNDNITTLENKIEEYKFIEGNLTEEINLQKDLIDSLEHNLTLKAQELASCEALQLASKQLQTAAEKQKLACETTKQYLQKQLNKCKNVEQHDDELPEYHVQPNDSGAQDITKSSMTLAVIVCLGLLLIP</sequence>
<reference evidence="2" key="2">
    <citation type="submission" date="2015-11" db="UniProtKB">
        <authorList>
            <consortium name="Ensembl"/>
        </authorList>
    </citation>
    <scope>IDENTIFICATION</scope>
    <source>
        <strain evidence="2">Tuebingen</strain>
    </source>
</reference>
<evidence type="ECO:0000313" key="5">
    <source>
        <dbReference type="ZFIN" id="ZDB-GENE-141216-322"/>
    </source>
</evidence>